<comment type="subunit">
    <text evidence="8">Component of the multisubunit TRAPP (transport protein particle) complex, which includes at least TRAPPC2, TRAPPC2L, TRAPPC3, TRAPPC3L, TRAPPC4, TRAPPC5, TRAPPC8, TRAPPC9, TRAPPC10, TRAPPC11 and TRAPPC12. Interacts with SDC2.</text>
</comment>
<proteinExistence type="inferred from homology"/>
<evidence type="ECO:0000256" key="5">
    <source>
        <dbReference type="ARBA" id="ARBA00023034"/>
    </source>
</evidence>
<keyword evidence="2 9" id="KW-0813">Transport</keyword>
<comment type="caution">
    <text evidence="10">The sequence shown here is derived from an EMBL/GenBank/DDBJ whole genome shotgun (WGS) entry which is preliminary data.</text>
</comment>
<dbReference type="GO" id="GO:0030008">
    <property type="term" value="C:TRAPP complex"/>
    <property type="evidence" value="ECO:0007669"/>
    <property type="project" value="UniProtKB-UniRule"/>
</dbReference>
<dbReference type="GO" id="GO:0005794">
    <property type="term" value="C:Golgi apparatus"/>
    <property type="evidence" value="ECO:0007669"/>
    <property type="project" value="UniProtKB-SubCell"/>
</dbReference>
<dbReference type="PANTHER" id="PTHR23249">
    <property type="entry name" value="TRAFFICKING PROTEIN PARTICLE COMPLEX SUBUNIT"/>
    <property type="match status" value="1"/>
</dbReference>
<evidence type="ECO:0000256" key="4">
    <source>
        <dbReference type="ARBA" id="ARBA00022892"/>
    </source>
</evidence>
<keyword evidence="3 9" id="KW-0256">Endoplasmic reticulum</keyword>
<reference evidence="10" key="1">
    <citation type="submission" date="2021-11" db="EMBL/GenBank/DDBJ databases">
        <authorList>
            <person name="Schell T."/>
        </authorList>
    </citation>
    <scope>NUCLEOTIDE SEQUENCE</scope>
    <source>
        <strain evidence="10">M5</strain>
    </source>
</reference>
<dbReference type="GO" id="GO:0006888">
    <property type="term" value="P:endoplasmic reticulum to Golgi vesicle-mediated transport"/>
    <property type="evidence" value="ECO:0007669"/>
    <property type="project" value="UniProtKB-UniRule"/>
</dbReference>
<evidence type="ECO:0000256" key="7">
    <source>
        <dbReference type="ARBA" id="ARBA00046052"/>
    </source>
</evidence>
<name>A0A8J2S9G3_9CRUS</name>
<dbReference type="FunFam" id="3.30.450.70:FF:000009">
    <property type="entry name" value="Trafficking protein particle complex 4"/>
    <property type="match status" value="1"/>
</dbReference>
<comment type="subcellular location">
    <subcellularLocation>
        <location evidence="9">Endoplasmic reticulum</location>
    </subcellularLocation>
    <subcellularLocation>
        <location evidence="9">Golgi apparatus</location>
        <location evidence="9">cis-Golgi network</location>
    </subcellularLocation>
    <subcellularLocation>
        <location evidence="1">Golgi apparatus</location>
    </subcellularLocation>
</comment>
<dbReference type="GO" id="GO:0005783">
    <property type="term" value="C:endoplasmic reticulum"/>
    <property type="evidence" value="ECO:0007669"/>
    <property type="project" value="UniProtKB-SubCell"/>
</dbReference>
<dbReference type="Gene3D" id="2.30.42.40">
    <property type="match status" value="1"/>
</dbReference>
<evidence type="ECO:0000256" key="3">
    <source>
        <dbReference type="ARBA" id="ARBA00022824"/>
    </source>
</evidence>
<comment type="similarity">
    <text evidence="6">Belongs to the TRAPP small subunits family. TRAPPC4 subfamily.</text>
</comment>
<dbReference type="OrthoDB" id="246406at2759"/>
<evidence type="ECO:0000256" key="1">
    <source>
        <dbReference type="ARBA" id="ARBA00004555"/>
    </source>
</evidence>
<evidence type="ECO:0000256" key="2">
    <source>
        <dbReference type="ARBA" id="ARBA00022448"/>
    </source>
</evidence>
<evidence type="ECO:0000256" key="8">
    <source>
        <dbReference type="ARBA" id="ARBA00046941"/>
    </source>
</evidence>
<evidence type="ECO:0000256" key="6">
    <source>
        <dbReference type="ARBA" id="ARBA00038179"/>
    </source>
</evidence>
<evidence type="ECO:0000313" key="11">
    <source>
        <dbReference type="Proteomes" id="UP000789390"/>
    </source>
</evidence>
<accession>A0A8J2S9G3</accession>
<keyword evidence="11" id="KW-1185">Reference proteome</keyword>
<dbReference type="Gene3D" id="3.30.450.70">
    <property type="match status" value="1"/>
</dbReference>
<dbReference type="EMBL" id="CAKKLH010000337">
    <property type="protein sequence ID" value="CAH0113312.1"/>
    <property type="molecule type" value="Genomic_DNA"/>
</dbReference>
<keyword evidence="4 9" id="KW-0931">ER-Golgi transport</keyword>
<evidence type="ECO:0000256" key="9">
    <source>
        <dbReference type="RuleBase" id="RU366065"/>
    </source>
</evidence>
<dbReference type="Proteomes" id="UP000789390">
    <property type="component" value="Unassembled WGS sequence"/>
</dbReference>
<comment type="function">
    <text evidence="7">Core component of the TRAPP complexes which has a function of guanine nucleotide exchange factor activity for Rab1 GTPase. Plays a role in vesicular transport from endoplasmic reticulum to Golgi and autophagy. May play a role in dendrite postsynaptic membrane trafficking.</text>
</comment>
<sequence>MAIYSLYILSKSGGLIYQYDHTSIKVEVEKTFNYPLDIQLFEQNKRIVVAFGQKDGINVGHNLLAVNGSLLNGTSLEDGQEVTAFLANESNYPVSLKFGRPKLSTNEKIFLASMFYPLFAIASQLSPELKSSGIEVLEADTFKLHCFQTLTGIKFLIVAEPKQMNVEHLLRRVYELYADFALKNPFYSLEMPIRCEQFESNLQLLLEQQEKSGVNTV</sequence>
<gene>
    <name evidence="10" type="ORF">DGAL_LOCUS17197</name>
</gene>
<dbReference type="CDD" id="cd14856">
    <property type="entry name" value="TRAPPC4_synbindin"/>
    <property type="match status" value="1"/>
</dbReference>
<dbReference type="SUPFAM" id="SSF64356">
    <property type="entry name" value="SNARE-like"/>
    <property type="match status" value="1"/>
</dbReference>
<evidence type="ECO:0000313" key="10">
    <source>
        <dbReference type="EMBL" id="CAH0113312.1"/>
    </source>
</evidence>
<keyword evidence="5 9" id="KW-0333">Golgi apparatus</keyword>
<organism evidence="10 11">
    <name type="scientific">Daphnia galeata</name>
    <dbReference type="NCBI Taxonomy" id="27404"/>
    <lineage>
        <taxon>Eukaryota</taxon>
        <taxon>Metazoa</taxon>
        <taxon>Ecdysozoa</taxon>
        <taxon>Arthropoda</taxon>
        <taxon>Crustacea</taxon>
        <taxon>Branchiopoda</taxon>
        <taxon>Diplostraca</taxon>
        <taxon>Cladocera</taxon>
        <taxon>Anomopoda</taxon>
        <taxon>Daphniidae</taxon>
        <taxon>Daphnia</taxon>
    </lineage>
</organism>
<comment type="subunit">
    <text evidence="9">Part of the multisubunit transport protein particle (TRAPP) complex.</text>
</comment>
<dbReference type="AlphaFoldDB" id="A0A8J2S9G3"/>
<dbReference type="InterPro" id="IPR007233">
    <property type="entry name" value="TRAPPC"/>
</dbReference>
<dbReference type="Pfam" id="PF04099">
    <property type="entry name" value="Sybindin"/>
    <property type="match status" value="1"/>
</dbReference>
<dbReference type="SMART" id="SM01399">
    <property type="entry name" value="Sybindin"/>
    <property type="match status" value="1"/>
</dbReference>
<dbReference type="FunFam" id="2.30.42.40:FF:000001">
    <property type="entry name" value="Trafficking protein particle complex 4"/>
    <property type="match status" value="1"/>
</dbReference>
<dbReference type="PANTHER" id="PTHR23249:SF15">
    <property type="entry name" value="TRAFFICKING PROTEIN PARTICLE COMPLEX SUBUNIT 4"/>
    <property type="match status" value="1"/>
</dbReference>
<protein>
    <recommendedName>
        <fullName evidence="9">Trafficking protein particle complex subunit</fullName>
    </recommendedName>
</protein>
<dbReference type="InterPro" id="IPR011012">
    <property type="entry name" value="Longin-like_dom_sf"/>
</dbReference>